<evidence type="ECO:0000256" key="2">
    <source>
        <dbReference type="ARBA" id="ARBA00009364"/>
    </source>
</evidence>
<dbReference type="GO" id="GO:0003677">
    <property type="term" value="F:DNA binding"/>
    <property type="evidence" value="ECO:0007669"/>
    <property type="project" value="UniProtKB-KW"/>
</dbReference>
<reference evidence="12" key="1">
    <citation type="submission" date="2020-06" db="EMBL/GenBank/DDBJ databases">
        <authorList>
            <person name="Li T."/>
            <person name="Hu X."/>
            <person name="Zhang T."/>
            <person name="Song X."/>
            <person name="Zhang H."/>
            <person name="Dai N."/>
            <person name="Sheng W."/>
            <person name="Hou X."/>
            <person name="Wei L."/>
        </authorList>
    </citation>
    <scope>NUCLEOTIDE SEQUENCE</scope>
    <source>
        <strain evidence="12">G02</strain>
        <tissue evidence="12">Leaf</tissue>
    </source>
</reference>
<evidence type="ECO:0000256" key="1">
    <source>
        <dbReference type="ARBA" id="ARBA00004123"/>
    </source>
</evidence>
<dbReference type="GO" id="GO:1990904">
    <property type="term" value="C:ribonucleoprotein complex"/>
    <property type="evidence" value="ECO:0007669"/>
    <property type="project" value="UniProtKB-KW"/>
</dbReference>
<dbReference type="Pfam" id="PF00935">
    <property type="entry name" value="Ribosomal_L44"/>
    <property type="match status" value="1"/>
</dbReference>
<sequence length="265" mass="30860">MNVCKNPQGLMSLKDGWPEFVHAHELDVGDFVVFEHVCDSHFNALIFDLNGCEKEFVVEFQHEEAHEALRPNCSPTNTRSKAIDQVNCILLPIKTLKTQQRVVLRFLEMFKGVALHFLLFRDSVEITLITKECVPFYYEPLVFRWRDYNRVMMTFDGRRYFVNVPKTKKTYCKSKECKKHTLHKVTQYKKGKDSLAAQGKRRYDRKQSGYGGQTKPVFHKKAKTTKKIVLRLQCQGCKHVSQHPIKRCKHFEIGGDKKGKGTSLF</sequence>
<evidence type="ECO:0000259" key="11">
    <source>
        <dbReference type="PROSITE" id="PS50863"/>
    </source>
</evidence>
<evidence type="ECO:0000256" key="10">
    <source>
        <dbReference type="SAM" id="MobiDB-lite"/>
    </source>
</evidence>
<feature type="domain" description="TF-B3" evidence="11">
    <location>
        <begin position="1"/>
        <end position="50"/>
    </location>
</feature>
<protein>
    <submittedName>
        <fullName evidence="12">60S ribosomal protein L44</fullName>
    </submittedName>
</protein>
<dbReference type="Gene3D" id="2.40.330.10">
    <property type="entry name" value="DNA-binding pseudobarrel domain"/>
    <property type="match status" value="1"/>
</dbReference>
<dbReference type="InterPro" id="IPR011332">
    <property type="entry name" value="Ribosomal_zn-bd"/>
</dbReference>
<dbReference type="EMBL" id="JACGWJ010000012">
    <property type="protein sequence ID" value="KAL0384855.1"/>
    <property type="molecule type" value="Genomic_DNA"/>
</dbReference>
<organism evidence="12">
    <name type="scientific">Sesamum radiatum</name>
    <name type="common">Black benniseed</name>
    <dbReference type="NCBI Taxonomy" id="300843"/>
    <lineage>
        <taxon>Eukaryota</taxon>
        <taxon>Viridiplantae</taxon>
        <taxon>Streptophyta</taxon>
        <taxon>Embryophyta</taxon>
        <taxon>Tracheophyta</taxon>
        <taxon>Spermatophyta</taxon>
        <taxon>Magnoliopsida</taxon>
        <taxon>eudicotyledons</taxon>
        <taxon>Gunneridae</taxon>
        <taxon>Pentapetalae</taxon>
        <taxon>asterids</taxon>
        <taxon>lamiids</taxon>
        <taxon>Lamiales</taxon>
        <taxon>Pedaliaceae</taxon>
        <taxon>Sesamum</taxon>
    </lineage>
</organism>
<dbReference type="Gene3D" id="3.10.450.80">
    <property type="match status" value="1"/>
</dbReference>
<dbReference type="PANTHER" id="PTHR10369">
    <property type="entry name" value="60S RIBOSOMAL PROTEIN L36A/L44"/>
    <property type="match status" value="1"/>
</dbReference>
<dbReference type="CDD" id="cd10017">
    <property type="entry name" value="B3_DNA"/>
    <property type="match status" value="1"/>
</dbReference>
<keyword evidence="6" id="KW-0804">Transcription</keyword>
<dbReference type="Pfam" id="PF02362">
    <property type="entry name" value="B3"/>
    <property type="match status" value="1"/>
</dbReference>
<reference evidence="12" key="2">
    <citation type="journal article" date="2024" name="Plant">
        <title>Genomic evolution and insights into agronomic trait innovations of Sesamum species.</title>
        <authorList>
            <person name="Miao H."/>
            <person name="Wang L."/>
            <person name="Qu L."/>
            <person name="Liu H."/>
            <person name="Sun Y."/>
            <person name="Le M."/>
            <person name="Wang Q."/>
            <person name="Wei S."/>
            <person name="Zheng Y."/>
            <person name="Lin W."/>
            <person name="Duan Y."/>
            <person name="Cao H."/>
            <person name="Xiong S."/>
            <person name="Wang X."/>
            <person name="Wei L."/>
            <person name="Li C."/>
            <person name="Ma Q."/>
            <person name="Ju M."/>
            <person name="Zhao R."/>
            <person name="Li G."/>
            <person name="Mu C."/>
            <person name="Tian Q."/>
            <person name="Mei H."/>
            <person name="Zhang T."/>
            <person name="Gao T."/>
            <person name="Zhang H."/>
        </authorList>
    </citation>
    <scope>NUCLEOTIDE SEQUENCE</scope>
    <source>
        <strain evidence="12">G02</strain>
    </source>
</reference>
<comment type="similarity">
    <text evidence="2 9">Belongs to the eukaryotic ribosomal protein eL42 family.</text>
</comment>
<keyword evidence="4" id="KW-0805">Transcription regulation</keyword>
<comment type="caution">
    <text evidence="12">The sequence shown here is derived from an EMBL/GenBank/DDBJ whole genome shotgun (WGS) entry which is preliminary data.</text>
</comment>
<evidence type="ECO:0000313" key="12">
    <source>
        <dbReference type="EMBL" id="KAL0384855.1"/>
    </source>
</evidence>
<evidence type="ECO:0000256" key="7">
    <source>
        <dbReference type="ARBA" id="ARBA00023242"/>
    </source>
</evidence>
<dbReference type="InterPro" id="IPR053708">
    <property type="entry name" value="Ribosomal_LSU_eL42"/>
</dbReference>
<feature type="region of interest" description="Disordered" evidence="10">
    <location>
        <begin position="192"/>
        <end position="216"/>
    </location>
</feature>
<dbReference type="GO" id="GO:0005634">
    <property type="term" value="C:nucleus"/>
    <property type="evidence" value="ECO:0007669"/>
    <property type="project" value="UniProtKB-SubCell"/>
</dbReference>
<keyword evidence="3 9" id="KW-0689">Ribosomal protein</keyword>
<evidence type="ECO:0000256" key="3">
    <source>
        <dbReference type="ARBA" id="ARBA00022980"/>
    </source>
</evidence>
<dbReference type="InterPro" id="IPR000552">
    <property type="entry name" value="Ribosomal_eL44"/>
</dbReference>
<evidence type="ECO:0000256" key="8">
    <source>
        <dbReference type="ARBA" id="ARBA00023274"/>
    </source>
</evidence>
<dbReference type="PROSITE" id="PS50863">
    <property type="entry name" value="B3"/>
    <property type="match status" value="1"/>
</dbReference>
<evidence type="ECO:0000256" key="5">
    <source>
        <dbReference type="ARBA" id="ARBA00023125"/>
    </source>
</evidence>
<dbReference type="PROSITE" id="PS01172">
    <property type="entry name" value="RIBOSOMAL_L44E"/>
    <property type="match status" value="1"/>
</dbReference>
<keyword evidence="8 9" id="KW-0687">Ribonucleoprotein</keyword>
<evidence type="ECO:0000256" key="6">
    <source>
        <dbReference type="ARBA" id="ARBA00023163"/>
    </source>
</evidence>
<dbReference type="GO" id="GO:0003735">
    <property type="term" value="F:structural constituent of ribosome"/>
    <property type="evidence" value="ECO:0007669"/>
    <property type="project" value="InterPro"/>
</dbReference>
<dbReference type="InterPro" id="IPR003340">
    <property type="entry name" value="B3_DNA-bd"/>
</dbReference>
<dbReference type="AlphaFoldDB" id="A0AAW2RYD0"/>
<dbReference type="SUPFAM" id="SSF101936">
    <property type="entry name" value="DNA-binding pseudobarrel domain"/>
    <property type="match status" value="1"/>
</dbReference>
<evidence type="ECO:0000256" key="4">
    <source>
        <dbReference type="ARBA" id="ARBA00023015"/>
    </source>
</evidence>
<dbReference type="GO" id="GO:0006412">
    <property type="term" value="P:translation"/>
    <property type="evidence" value="ECO:0007669"/>
    <property type="project" value="InterPro"/>
</dbReference>
<accession>A0AAW2RYD0</accession>
<keyword evidence="7" id="KW-0539">Nucleus</keyword>
<dbReference type="FunFam" id="3.10.450.80:FF:000001">
    <property type="entry name" value="60S ribosomal protein L44"/>
    <property type="match status" value="1"/>
</dbReference>
<keyword evidence="5" id="KW-0238">DNA-binding</keyword>
<name>A0AAW2RYD0_SESRA</name>
<comment type="subcellular location">
    <subcellularLocation>
        <location evidence="1">Nucleus</location>
    </subcellularLocation>
</comment>
<dbReference type="InterPro" id="IPR015300">
    <property type="entry name" value="DNA-bd_pseudobarrel_sf"/>
</dbReference>
<gene>
    <name evidence="12" type="ORF">Sradi_2879800</name>
</gene>
<proteinExistence type="inferred from homology"/>
<dbReference type="SUPFAM" id="SSF57829">
    <property type="entry name" value="Zn-binding ribosomal proteins"/>
    <property type="match status" value="1"/>
</dbReference>
<evidence type="ECO:0000256" key="9">
    <source>
        <dbReference type="RuleBase" id="RU000666"/>
    </source>
</evidence>
<dbReference type="GO" id="GO:0005840">
    <property type="term" value="C:ribosome"/>
    <property type="evidence" value="ECO:0007669"/>
    <property type="project" value="UniProtKB-KW"/>
</dbReference>